<keyword evidence="5" id="KW-0688">Ribosomal frameshifting</keyword>
<dbReference type="GO" id="GO:0033644">
    <property type="term" value="C:host cell membrane"/>
    <property type="evidence" value="ECO:0007669"/>
    <property type="project" value="UniProtKB-SubCell"/>
</dbReference>
<dbReference type="PROSITE" id="PS51257">
    <property type="entry name" value="PROKAR_LIPOPROTEIN"/>
    <property type="match status" value="1"/>
</dbReference>
<sequence length="545" mass="59106">MRTTIMLMLLSISGIGLLEVLSRGAYLGPLVTLACQAALVGLILLELLVLIALFIWRVWLRWNVKLSPVPVKPENFASVLNVRLDPTRGIIMDVLRDDVVIPVIVNPNYWQFLPSPAISRVDGNEASILGNMMNKVNPGSEPASLVSISNGTDVVGMGARVNYNGTTWLLTASHVWNGTSPVLYLAKGGLQTEVSTEWPIGLSCTHRTADFVMVKVPDRVWSRLGVKSAPLSAMAKTSIVTIFSDSNGTMLSSSGRAVKGEYSHDIQHTCSTTNGWSGSPLYYKGAVVGIHCGLKDFGVSNRGVNVGVLLTASAGLETVYSEISNTLISPEEADERDYEFIDLDIVGGTRLGMGKGEYFRQSLASWESNKKFIAEVKASGRKTWAELTEDEHAGSLETTASHLNFKRAETVKPSPPSFLLQTTSGTEVINSAEECPSITLENRVCNLEKLVEKLFQQESSKLLKSSPSSQISVGQNVGRKLSEDHSSSKPENSKPRKNRQASLKPAGACGVNTRVQNQLPVCEGSNGTTKASRRRLRRRAKATST</sequence>
<keyword evidence="9 13" id="KW-1133">Transmembrane helix</keyword>
<dbReference type="InterPro" id="IPR000382">
    <property type="entry name" value="Peptidase_S39B_luteovirus"/>
</dbReference>
<evidence type="ECO:0000313" key="16">
    <source>
        <dbReference type="Proteomes" id="UP000204169"/>
    </source>
</evidence>
<evidence type="ECO:0000256" key="5">
    <source>
        <dbReference type="ARBA" id="ARBA00022758"/>
    </source>
</evidence>
<evidence type="ECO:0000256" key="3">
    <source>
        <dbReference type="ARBA" id="ARBA00022670"/>
    </source>
</evidence>
<keyword evidence="16" id="KW-1185">Reference proteome</keyword>
<keyword evidence="7" id="KW-0720">Serine protease</keyword>
<dbReference type="SUPFAM" id="SSF50494">
    <property type="entry name" value="Trypsin-like serine proteases"/>
    <property type="match status" value="1"/>
</dbReference>
<dbReference type="KEGG" id="vg:24405067"/>
<dbReference type="GO" id="GO:0075523">
    <property type="term" value="P:viral translational frameshifting"/>
    <property type="evidence" value="ECO:0007669"/>
    <property type="project" value="UniProtKB-KW"/>
</dbReference>
<feature type="compositionally biased region" description="Basic residues" evidence="12">
    <location>
        <begin position="531"/>
        <end position="545"/>
    </location>
</feature>
<accession>A0A0G4DCX7</accession>
<dbReference type="GO" id="GO:0004252">
    <property type="term" value="F:serine-type endopeptidase activity"/>
    <property type="evidence" value="ECO:0007669"/>
    <property type="project" value="InterPro"/>
</dbReference>
<evidence type="ECO:0000256" key="13">
    <source>
        <dbReference type="SAM" id="Phobius"/>
    </source>
</evidence>
<evidence type="ECO:0000256" key="11">
    <source>
        <dbReference type="ARBA" id="ARBA00029410"/>
    </source>
</evidence>
<evidence type="ECO:0000256" key="10">
    <source>
        <dbReference type="ARBA" id="ARBA00023136"/>
    </source>
</evidence>
<organism evidence="15 16">
    <name type="scientific">Cymbidium chlorotic mosaic virus</name>
    <dbReference type="NCBI Taxonomy" id="1602124"/>
    <lineage>
        <taxon>Viruses</taxon>
        <taxon>Riboviria</taxon>
        <taxon>Orthornavirae</taxon>
        <taxon>Pisuviricota</taxon>
        <taxon>Pisoniviricetes</taxon>
        <taxon>Sobelivirales</taxon>
        <taxon>Solemoviridae</taxon>
        <taxon>Sobemovirus</taxon>
        <taxon>Sobemovirus CYCMV</taxon>
    </lineage>
</organism>
<keyword evidence="6" id="KW-0378">Hydrolase</keyword>
<evidence type="ECO:0000259" key="14">
    <source>
        <dbReference type="PROSITE" id="PS51868"/>
    </source>
</evidence>
<dbReference type="InterPro" id="IPR009003">
    <property type="entry name" value="Peptidase_S1_PA"/>
</dbReference>
<keyword evidence="3" id="KW-0645">Protease</keyword>
<dbReference type="GO" id="GO:0016020">
    <property type="term" value="C:membrane"/>
    <property type="evidence" value="ECO:0007669"/>
    <property type="project" value="InterPro"/>
</dbReference>
<evidence type="ECO:0000256" key="1">
    <source>
        <dbReference type="ARBA" id="ARBA00004301"/>
    </source>
</evidence>
<dbReference type="PROSITE" id="PS51868">
    <property type="entry name" value="PEPTIDASE_S39"/>
    <property type="match status" value="1"/>
</dbReference>
<dbReference type="Gene3D" id="2.40.10.10">
    <property type="entry name" value="Trypsin-like serine proteases"/>
    <property type="match status" value="2"/>
</dbReference>
<dbReference type="GO" id="GO:0006508">
    <property type="term" value="P:proteolysis"/>
    <property type="evidence" value="ECO:0007669"/>
    <property type="project" value="UniProtKB-KW"/>
</dbReference>
<evidence type="ECO:0000256" key="2">
    <source>
        <dbReference type="ARBA" id="ARBA00022520"/>
    </source>
</evidence>
<comment type="subcellular location">
    <subcellularLocation>
        <location evidence="1">Host membrane</location>
        <topology evidence="1">Multi-pass membrane protein</topology>
    </subcellularLocation>
</comment>
<evidence type="ECO:0000256" key="9">
    <source>
        <dbReference type="ARBA" id="ARBA00022989"/>
    </source>
</evidence>
<feature type="domain" description="Peptidase S39" evidence="14">
    <location>
        <begin position="128"/>
        <end position="324"/>
    </location>
</feature>
<keyword evidence="4 13" id="KW-0812">Transmembrane</keyword>
<evidence type="ECO:0000313" key="15">
    <source>
        <dbReference type="EMBL" id="BAR88085.1"/>
    </source>
</evidence>
<keyword evidence="8" id="KW-1043">Host membrane</keyword>
<proteinExistence type="predicted"/>
<dbReference type="EMBL" id="LC019764">
    <property type="protein sequence ID" value="BAR88085.1"/>
    <property type="molecule type" value="Genomic_RNA"/>
</dbReference>
<dbReference type="RefSeq" id="YP_009140473.1">
    <property type="nucleotide sequence ID" value="NC_027123.1"/>
</dbReference>
<keyword evidence="10 13" id="KW-0472">Membrane</keyword>
<keyword evidence="2" id="KW-0191">Covalent protein-RNA linkage</keyword>
<dbReference type="InterPro" id="IPR043504">
    <property type="entry name" value="Peptidase_S1_PA_chymotrypsin"/>
</dbReference>
<evidence type="ECO:0000256" key="7">
    <source>
        <dbReference type="ARBA" id="ARBA00022825"/>
    </source>
</evidence>
<dbReference type="Pfam" id="PF02122">
    <property type="entry name" value="Peptidase_S39"/>
    <property type="match status" value="1"/>
</dbReference>
<name>A0A0G4DCX7_9VIRU</name>
<feature type="compositionally biased region" description="Basic and acidic residues" evidence="12">
    <location>
        <begin position="480"/>
        <end position="494"/>
    </location>
</feature>
<feature type="transmembrane region" description="Helical" evidence="13">
    <location>
        <begin position="38"/>
        <end position="60"/>
    </location>
</feature>
<dbReference type="GeneID" id="24405067"/>
<reference evidence="15 16" key="1">
    <citation type="journal article" date="2015" name="Arch. Virol.">
        <title>Cymbidium chlorotic mosaic virus, a new sobemovirus isolated from a spring orchid (Cymbidium goeringii) in Japan.</title>
        <authorList>
            <person name="Kondo H."/>
            <person name="Takemoto S."/>
            <person name="Maruyama K."/>
            <person name="Chiba S."/>
            <person name="Andika I.B."/>
            <person name="Suzuki N."/>
        </authorList>
    </citation>
    <scope>NUCLEOTIDE SEQUENCE [LARGE SCALE GENOMIC DNA]</scope>
    <source>
        <strain evidence="15">Cym92-20</strain>
    </source>
</reference>
<comment type="function">
    <text evidence="11">Covalently attached to the 5' extremity of the genomic and subgenomic RNAs. It may serve as a primer for the replicase.</text>
</comment>
<dbReference type="Proteomes" id="UP000204169">
    <property type="component" value="Segment"/>
</dbReference>
<protein>
    <submittedName>
        <fullName evidence="15">Polyprotein P2a</fullName>
    </submittedName>
</protein>
<evidence type="ECO:0000256" key="6">
    <source>
        <dbReference type="ARBA" id="ARBA00022801"/>
    </source>
</evidence>
<evidence type="ECO:0000256" key="4">
    <source>
        <dbReference type="ARBA" id="ARBA00022692"/>
    </source>
</evidence>
<evidence type="ECO:0000256" key="12">
    <source>
        <dbReference type="SAM" id="MobiDB-lite"/>
    </source>
</evidence>
<feature type="region of interest" description="Disordered" evidence="12">
    <location>
        <begin position="464"/>
        <end position="545"/>
    </location>
</feature>
<evidence type="ECO:0000256" key="8">
    <source>
        <dbReference type="ARBA" id="ARBA00022870"/>
    </source>
</evidence>